<name>A0AAV4S5E5_CAEEX</name>
<keyword evidence="2" id="KW-1185">Reference proteome</keyword>
<gene>
    <name evidence="1" type="ORF">CEXT_377711</name>
</gene>
<dbReference type="Proteomes" id="UP001054945">
    <property type="component" value="Unassembled WGS sequence"/>
</dbReference>
<protein>
    <submittedName>
        <fullName evidence="1">Uncharacterized protein</fullName>
    </submittedName>
</protein>
<dbReference type="AlphaFoldDB" id="A0AAV4S5E5"/>
<evidence type="ECO:0000313" key="2">
    <source>
        <dbReference type="Proteomes" id="UP001054945"/>
    </source>
</evidence>
<comment type="caution">
    <text evidence="1">The sequence shown here is derived from an EMBL/GenBank/DDBJ whole genome shotgun (WGS) entry which is preliminary data.</text>
</comment>
<proteinExistence type="predicted"/>
<organism evidence="1 2">
    <name type="scientific">Caerostris extrusa</name>
    <name type="common">Bark spider</name>
    <name type="synonym">Caerostris bankana</name>
    <dbReference type="NCBI Taxonomy" id="172846"/>
    <lineage>
        <taxon>Eukaryota</taxon>
        <taxon>Metazoa</taxon>
        <taxon>Ecdysozoa</taxon>
        <taxon>Arthropoda</taxon>
        <taxon>Chelicerata</taxon>
        <taxon>Arachnida</taxon>
        <taxon>Araneae</taxon>
        <taxon>Araneomorphae</taxon>
        <taxon>Entelegynae</taxon>
        <taxon>Araneoidea</taxon>
        <taxon>Araneidae</taxon>
        <taxon>Caerostris</taxon>
    </lineage>
</organism>
<dbReference type="EMBL" id="BPLR01008943">
    <property type="protein sequence ID" value="GIY28411.1"/>
    <property type="molecule type" value="Genomic_DNA"/>
</dbReference>
<reference evidence="1 2" key="1">
    <citation type="submission" date="2021-06" db="EMBL/GenBank/DDBJ databases">
        <title>Caerostris extrusa draft genome.</title>
        <authorList>
            <person name="Kono N."/>
            <person name="Arakawa K."/>
        </authorList>
    </citation>
    <scope>NUCLEOTIDE SEQUENCE [LARGE SCALE GENOMIC DNA]</scope>
</reference>
<sequence length="85" mass="9665">MGEPIRTPESRVETISPDNGANGCLHVVEGGSVEMQLNSHRFLFLPKPRIRRGFKKGPFCVMGLFIRMIGELKRLTRKGWKWIVG</sequence>
<accession>A0AAV4S5E5</accession>
<evidence type="ECO:0000313" key="1">
    <source>
        <dbReference type="EMBL" id="GIY28411.1"/>
    </source>
</evidence>